<evidence type="ECO:0000259" key="5">
    <source>
        <dbReference type="PROSITE" id="PS51891"/>
    </source>
</evidence>
<name>A0A6A6VJY0_9PLEO</name>
<keyword evidence="2" id="KW-0479">Metal-binding</keyword>
<dbReference type="Pfam" id="PF04828">
    <property type="entry name" value="GFA"/>
    <property type="match status" value="1"/>
</dbReference>
<sequence>MSQSGGCLCGNVRYTVEGDPVSKGLCHCTDCRKITGSAYSTNVIYHPDSFAVTKGTAKQYSFSADSGNTISIYFCGDCGSTMWSEPAMFAGLKIIKAGTLDAEDALQKSKPALEIYSRARPDWIAAVEGAEQNEAMPMNPDLVL</sequence>
<evidence type="ECO:0000256" key="2">
    <source>
        <dbReference type="ARBA" id="ARBA00022723"/>
    </source>
</evidence>
<dbReference type="OrthoDB" id="406544at2759"/>
<dbReference type="InterPro" id="IPR011057">
    <property type="entry name" value="Mss4-like_sf"/>
</dbReference>
<dbReference type="EMBL" id="MU006565">
    <property type="protein sequence ID" value="KAF2749860.1"/>
    <property type="molecule type" value="Genomic_DNA"/>
</dbReference>
<evidence type="ECO:0000313" key="7">
    <source>
        <dbReference type="Proteomes" id="UP000799440"/>
    </source>
</evidence>
<accession>A0A6A6VJY0</accession>
<keyword evidence="3" id="KW-0862">Zinc</keyword>
<proteinExistence type="inferred from homology"/>
<evidence type="ECO:0000256" key="4">
    <source>
        <dbReference type="ARBA" id="ARBA00023239"/>
    </source>
</evidence>
<dbReference type="PANTHER" id="PTHR33337">
    <property type="entry name" value="GFA DOMAIN-CONTAINING PROTEIN"/>
    <property type="match status" value="1"/>
</dbReference>
<gene>
    <name evidence="6" type="ORF">M011DRAFT_439231</name>
</gene>
<dbReference type="Proteomes" id="UP000799440">
    <property type="component" value="Unassembled WGS sequence"/>
</dbReference>
<dbReference type="InterPro" id="IPR006913">
    <property type="entry name" value="CENP-V/GFA"/>
</dbReference>
<evidence type="ECO:0000256" key="3">
    <source>
        <dbReference type="ARBA" id="ARBA00022833"/>
    </source>
</evidence>
<organism evidence="6 7">
    <name type="scientific">Sporormia fimetaria CBS 119925</name>
    <dbReference type="NCBI Taxonomy" id="1340428"/>
    <lineage>
        <taxon>Eukaryota</taxon>
        <taxon>Fungi</taxon>
        <taxon>Dikarya</taxon>
        <taxon>Ascomycota</taxon>
        <taxon>Pezizomycotina</taxon>
        <taxon>Dothideomycetes</taxon>
        <taxon>Pleosporomycetidae</taxon>
        <taxon>Pleosporales</taxon>
        <taxon>Sporormiaceae</taxon>
        <taxon>Sporormia</taxon>
    </lineage>
</organism>
<dbReference type="GO" id="GO:0046872">
    <property type="term" value="F:metal ion binding"/>
    <property type="evidence" value="ECO:0007669"/>
    <property type="project" value="UniProtKB-KW"/>
</dbReference>
<evidence type="ECO:0000313" key="6">
    <source>
        <dbReference type="EMBL" id="KAF2749860.1"/>
    </source>
</evidence>
<dbReference type="GO" id="GO:0016846">
    <property type="term" value="F:carbon-sulfur lyase activity"/>
    <property type="evidence" value="ECO:0007669"/>
    <property type="project" value="InterPro"/>
</dbReference>
<keyword evidence="4" id="KW-0456">Lyase</keyword>
<dbReference type="PANTHER" id="PTHR33337:SF30">
    <property type="entry name" value="DUF636 DOMAIN PROTEIN (AFU_ORTHOLOGUE AFUA_1G03180)"/>
    <property type="match status" value="1"/>
</dbReference>
<dbReference type="Gene3D" id="3.90.1590.10">
    <property type="entry name" value="glutathione-dependent formaldehyde- activating enzyme (gfa)"/>
    <property type="match status" value="1"/>
</dbReference>
<dbReference type="PROSITE" id="PS51891">
    <property type="entry name" value="CENP_V_GFA"/>
    <property type="match status" value="1"/>
</dbReference>
<feature type="domain" description="CENP-V/GFA" evidence="5">
    <location>
        <begin position="3"/>
        <end position="117"/>
    </location>
</feature>
<comment type="similarity">
    <text evidence="1">Belongs to the Gfa family.</text>
</comment>
<protein>
    <recommendedName>
        <fullName evidence="5">CENP-V/GFA domain-containing protein</fullName>
    </recommendedName>
</protein>
<keyword evidence="7" id="KW-1185">Reference proteome</keyword>
<dbReference type="SUPFAM" id="SSF51316">
    <property type="entry name" value="Mss4-like"/>
    <property type="match status" value="1"/>
</dbReference>
<evidence type="ECO:0000256" key="1">
    <source>
        <dbReference type="ARBA" id="ARBA00005495"/>
    </source>
</evidence>
<dbReference type="AlphaFoldDB" id="A0A6A6VJY0"/>
<reference evidence="6" key="1">
    <citation type="journal article" date="2020" name="Stud. Mycol.">
        <title>101 Dothideomycetes genomes: a test case for predicting lifestyles and emergence of pathogens.</title>
        <authorList>
            <person name="Haridas S."/>
            <person name="Albert R."/>
            <person name="Binder M."/>
            <person name="Bloem J."/>
            <person name="Labutti K."/>
            <person name="Salamov A."/>
            <person name="Andreopoulos B."/>
            <person name="Baker S."/>
            <person name="Barry K."/>
            <person name="Bills G."/>
            <person name="Bluhm B."/>
            <person name="Cannon C."/>
            <person name="Castanera R."/>
            <person name="Culley D."/>
            <person name="Daum C."/>
            <person name="Ezra D."/>
            <person name="Gonzalez J."/>
            <person name="Henrissat B."/>
            <person name="Kuo A."/>
            <person name="Liang C."/>
            <person name="Lipzen A."/>
            <person name="Lutzoni F."/>
            <person name="Magnuson J."/>
            <person name="Mondo S."/>
            <person name="Nolan M."/>
            <person name="Ohm R."/>
            <person name="Pangilinan J."/>
            <person name="Park H.-J."/>
            <person name="Ramirez L."/>
            <person name="Alfaro M."/>
            <person name="Sun H."/>
            <person name="Tritt A."/>
            <person name="Yoshinaga Y."/>
            <person name="Zwiers L.-H."/>
            <person name="Turgeon B."/>
            <person name="Goodwin S."/>
            <person name="Spatafora J."/>
            <person name="Crous P."/>
            <person name="Grigoriev I."/>
        </authorList>
    </citation>
    <scope>NUCLEOTIDE SEQUENCE</scope>
    <source>
        <strain evidence="6">CBS 119925</strain>
    </source>
</reference>